<accession>A0A9X5I3L3</accession>
<dbReference type="GO" id="GO:0030288">
    <property type="term" value="C:outer membrane-bounded periplasmic space"/>
    <property type="evidence" value="ECO:0007669"/>
    <property type="project" value="TreeGrafter"/>
</dbReference>
<evidence type="ECO:0000256" key="4">
    <source>
        <dbReference type="ARBA" id="ARBA00022729"/>
    </source>
</evidence>
<dbReference type="GO" id="GO:1901678">
    <property type="term" value="P:iron coordination entity transport"/>
    <property type="evidence" value="ECO:0007669"/>
    <property type="project" value="UniProtKB-ARBA"/>
</dbReference>
<keyword evidence="3" id="KW-0813">Transport</keyword>
<gene>
    <name evidence="7" type="ORF">QH73_0008000</name>
</gene>
<dbReference type="PANTHER" id="PTHR30532">
    <property type="entry name" value="IRON III DICITRATE-BINDING PERIPLASMIC PROTEIN"/>
    <property type="match status" value="1"/>
</dbReference>
<evidence type="ECO:0000256" key="3">
    <source>
        <dbReference type="ARBA" id="ARBA00022448"/>
    </source>
</evidence>
<evidence type="ECO:0000256" key="2">
    <source>
        <dbReference type="ARBA" id="ARBA00008814"/>
    </source>
</evidence>
<dbReference type="OrthoDB" id="425173at2"/>
<sequence>MSALRNAMYRSIKPFLLMALSFILVIACHQHVIQKSDILTRDLEGSAKCRIVQHDLGETCILIRPRRIIVLDEYTLLDPVLALGIKPVGFTPCFICISPNTRKFVADTPSVGDIASPSLEKILSLKPDLILGLKWQENFYPLLSKIAPTVMIDPETRGFKKALTYLAEILDRSDRVERILAEYNRQIQKFRQKLGKKLKTKTVSIIYLPSSGTFVVHRPEFTVYGQVMSDAGIQFIPAYKDLKNDGYNTLSIETLSDWDADFLFILANYERDSKNLKSLSFLKEPIWSTLKAVQNKQVYGVSWDVSGPITANQFIDDLYEYFINKN</sequence>
<keyword evidence="4" id="KW-0732">Signal</keyword>
<evidence type="ECO:0000259" key="6">
    <source>
        <dbReference type="PROSITE" id="PS50983"/>
    </source>
</evidence>
<comment type="similarity">
    <text evidence="2">Belongs to the bacterial solute-binding protein 8 family.</text>
</comment>
<evidence type="ECO:0000256" key="1">
    <source>
        <dbReference type="ARBA" id="ARBA00004196"/>
    </source>
</evidence>
<name>A0A9X5I3L3_9CYAN</name>
<dbReference type="PROSITE" id="PS50983">
    <property type="entry name" value="FE_B12_PBP"/>
    <property type="match status" value="1"/>
</dbReference>
<dbReference type="PROSITE" id="PS51257">
    <property type="entry name" value="PROKAR_LIPOPROTEIN"/>
    <property type="match status" value="1"/>
</dbReference>
<evidence type="ECO:0000313" key="8">
    <source>
        <dbReference type="Proteomes" id="UP000031532"/>
    </source>
</evidence>
<dbReference type="AlphaFoldDB" id="A0A9X5I3L3"/>
<dbReference type="CDD" id="cd01146">
    <property type="entry name" value="FhuD"/>
    <property type="match status" value="1"/>
</dbReference>
<dbReference type="SUPFAM" id="SSF53807">
    <property type="entry name" value="Helical backbone' metal receptor"/>
    <property type="match status" value="1"/>
</dbReference>
<dbReference type="InterPro" id="IPR051313">
    <property type="entry name" value="Bact_iron-sidero_bind"/>
</dbReference>
<dbReference type="EMBL" id="JTJC03000002">
    <property type="protein sequence ID" value="NHC34603.1"/>
    <property type="molecule type" value="Genomic_DNA"/>
</dbReference>
<reference evidence="7 8" key="1">
    <citation type="journal article" date="2015" name="Genome Announc.">
        <title>Draft Genome Sequence of the Terrestrial Cyanobacterium Scytonema millei VB511283, Isolated from Eastern India.</title>
        <authorList>
            <person name="Sen D."/>
            <person name="Chandrababunaidu M.M."/>
            <person name="Singh D."/>
            <person name="Sanghi N."/>
            <person name="Ghorai A."/>
            <person name="Mishra G.P."/>
            <person name="Madduluri M."/>
            <person name="Adhikary S.P."/>
            <person name="Tripathy S."/>
        </authorList>
    </citation>
    <scope>NUCLEOTIDE SEQUENCE [LARGE SCALE GENOMIC DNA]</scope>
    <source>
        <strain evidence="7 8">VB511283</strain>
    </source>
</reference>
<organism evidence="7 8">
    <name type="scientific">Scytonema millei VB511283</name>
    <dbReference type="NCBI Taxonomy" id="1245923"/>
    <lineage>
        <taxon>Bacteria</taxon>
        <taxon>Bacillati</taxon>
        <taxon>Cyanobacteriota</taxon>
        <taxon>Cyanophyceae</taxon>
        <taxon>Nostocales</taxon>
        <taxon>Scytonemataceae</taxon>
        <taxon>Scytonema</taxon>
    </lineage>
</organism>
<proteinExistence type="inferred from homology"/>
<comment type="caution">
    <text evidence="7">The sequence shown here is derived from an EMBL/GenBank/DDBJ whole genome shotgun (WGS) entry which is preliminary data.</text>
</comment>
<keyword evidence="5" id="KW-0175">Coiled coil</keyword>
<feature type="domain" description="Fe/B12 periplasmic-binding" evidence="6">
    <location>
        <begin position="68"/>
        <end position="326"/>
    </location>
</feature>
<dbReference type="Pfam" id="PF01497">
    <property type="entry name" value="Peripla_BP_2"/>
    <property type="match status" value="1"/>
</dbReference>
<evidence type="ECO:0000313" key="7">
    <source>
        <dbReference type="EMBL" id="NHC34603.1"/>
    </source>
</evidence>
<feature type="coiled-coil region" evidence="5">
    <location>
        <begin position="166"/>
        <end position="200"/>
    </location>
</feature>
<evidence type="ECO:0000256" key="5">
    <source>
        <dbReference type="SAM" id="Coils"/>
    </source>
</evidence>
<comment type="subcellular location">
    <subcellularLocation>
        <location evidence="1">Cell envelope</location>
    </subcellularLocation>
</comment>
<dbReference type="PANTHER" id="PTHR30532:SF25">
    <property type="entry name" value="IRON(III) DICITRATE-BINDING PERIPLASMIC PROTEIN"/>
    <property type="match status" value="1"/>
</dbReference>
<protein>
    <submittedName>
        <fullName evidence="7">Iron-siderophore ABC transporter substrate-binding protein</fullName>
    </submittedName>
</protein>
<dbReference type="Proteomes" id="UP000031532">
    <property type="component" value="Unassembled WGS sequence"/>
</dbReference>
<dbReference type="InterPro" id="IPR002491">
    <property type="entry name" value="ABC_transptr_periplasmic_BD"/>
</dbReference>
<dbReference type="Gene3D" id="3.40.50.1980">
    <property type="entry name" value="Nitrogenase molybdenum iron protein domain"/>
    <property type="match status" value="2"/>
</dbReference>
<keyword evidence="8" id="KW-1185">Reference proteome</keyword>